<proteinExistence type="predicted"/>
<organism evidence="3">
    <name type="scientific">Brucella pinnipedialis M292/94/1</name>
    <dbReference type="NCBI Taxonomy" id="520462"/>
    <lineage>
        <taxon>Bacteria</taxon>
        <taxon>Pseudomonadati</taxon>
        <taxon>Pseudomonadota</taxon>
        <taxon>Alphaproteobacteria</taxon>
        <taxon>Hyphomicrobiales</taxon>
        <taxon>Brucellaceae</taxon>
        <taxon>Brucella/Ochrobactrum group</taxon>
        <taxon>Brucella</taxon>
    </lineage>
</organism>
<dbReference type="Proteomes" id="UP000004659">
    <property type="component" value="Unassembled WGS sequence"/>
</dbReference>
<feature type="region of interest" description="Disordered" evidence="1">
    <location>
        <begin position="49"/>
        <end position="73"/>
    </location>
</feature>
<feature type="transmembrane region" description="Helical" evidence="2">
    <location>
        <begin position="12"/>
        <end position="30"/>
    </location>
</feature>
<keyword evidence="2" id="KW-0472">Membrane</keyword>
<accession>A0A0E1XBB2</accession>
<gene>
    <name evidence="3" type="ORF">BALG_00686</name>
</gene>
<dbReference type="EMBL" id="EQ999546">
    <property type="protein sequence ID" value="EEZ30567.1"/>
    <property type="molecule type" value="Genomic_DNA"/>
</dbReference>
<dbReference type="AlphaFoldDB" id="A0A0E1XBB2"/>
<evidence type="ECO:0000256" key="1">
    <source>
        <dbReference type="SAM" id="MobiDB-lite"/>
    </source>
</evidence>
<dbReference type="HOGENOM" id="CLU_192868_0_0_5"/>
<evidence type="ECO:0000313" key="3">
    <source>
        <dbReference type="EMBL" id="EEZ30567.1"/>
    </source>
</evidence>
<evidence type="ECO:0000256" key="2">
    <source>
        <dbReference type="SAM" id="Phobius"/>
    </source>
</evidence>
<name>A0A0E1XBB2_9HYPH</name>
<keyword evidence="2" id="KW-0812">Transmembrane</keyword>
<keyword evidence="2" id="KW-1133">Transmembrane helix</keyword>
<protein>
    <submittedName>
        <fullName evidence="3">Uncharacterized protein</fullName>
    </submittedName>
</protein>
<sequence length="73" mass="8420">MRDGAQAQGHEVMPQLIFLLLIIAAAWYGYRSFKREAARVSQRVRQAEKEAQNRAHGTLVQDPKTGEYYVRKD</sequence>
<reference evidence="3" key="1">
    <citation type="submission" date="2009-01" db="EMBL/GenBank/DDBJ databases">
        <title>The Genome Sequence of Brucella pinnipedialis M292/94/1.</title>
        <authorList>
            <consortium name="The Broad Institute Genome Sequencing Platform"/>
            <person name="Ward D."/>
            <person name="Young S.K."/>
            <person name="Kodira C.D."/>
            <person name="Zeng Q."/>
            <person name="Koehrsen M."/>
            <person name="Alvarado L."/>
            <person name="Berlin A."/>
            <person name="Borenstein D."/>
            <person name="Chen Z."/>
            <person name="Engels R."/>
            <person name="Freedman E."/>
            <person name="Gellesch M."/>
            <person name="Goldberg J."/>
            <person name="Griggs A."/>
            <person name="Gujja S."/>
            <person name="Heiman D."/>
            <person name="Hepburn T."/>
            <person name="Howarth C."/>
            <person name="Jen D."/>
            <person name="Larson L."/>
            <person name="Lewis B."/>
            <person name="Mehta T."/>
            <person name="Park D."/>
            <person name="Pearson M."/>
            <person name="Roberts A."/>
            <person name="Saif S."/>
            <person name="Shea T."/>
            <person name="Shenoy N."/>
            <person name="Sisk P."/>
            <person name="Stolte C."/>
            <person name="Sykes S."/>
            <person name="Walk T."/>
            <person name="White J."/>
            <person name="Yandava C."/>
            <person name="Whatmore A.M."/>
            <person name="Perrett L.L."/>
            <person name="O'Callaghan D."/>
            <person name="Nusbaum C."/>
            <person name="Galagan J."/>
            <person name="Birren B."/>
        </authorList>
    </citation>
    <scope>NUCLEOTIDE SEQUENCE [LARGE SCALE GENOMIC DNA]</scope>
    <source>
        <strain evidence="3">M292/94/1</strain>
    </source>
</reference>